<dbReference type="CDD" id="cd14688">
    <property type="entry name" value="bZIP_YAP"/>
    <property type="match status" value="1"/>
</dbReference>
<evidence type="ECO:0000313" key="6">
    <source>
        <dbReference type="Proteomes" id="UP000307440"/>
    </source>
</evidence>
<organism evidence="5 6">
    <name type="scientific">Coprinopsis marcescibilis</name>
    <name type="common">Agaric fungus</name>
    <name type="synonym">Psathyrella marcescibilis</name>
    <dbReference type="NCBI Taxonomy" id="230819"/>
    <lineage>
        <taxon>Eukaryota</taxon>
        <taxon>Fungi</taxon>
        <taxon>Dikarya</taxon>
        <taxon>Basidiomycota</taxon>
        <taxon>Agaricomycotina</taxon>
        <taxon>Agaricomycetes</taxon>
        <taxon>Agaricomycetidae</taxon>
        <taxon>Agaricales</taxon>
        <taxon>Agaricineae</taxon>
        <taxon>Psathyrellaceae</taxon>
        <taxon>Coprinopsis</taxon>
    </lineage>
</organism>
<dbReference type="AlphaFoldDB" id="A0A5C3LBW4"/>
<keyword evidence="6" id="KW-1185">Reference proteome</keyword>
<dbReference type="InterPro" id="IPR046347">
    <property type="entry name" value="bZIP_sf"/>
</dbReference>
<feature type="region of interest" description="Disordered" evidence="3">
    <location>
        <begin position="436"/>
        <end position="463"/>
    </location>
</feature>
<dbReference type="SUPFAM" id="SSF57959">
    <property type="entry name" value="Leucine zipper domain"/>
    <property type="match status" value="1"/>
</dbReference>
<dbReference type="PROSITE" id="PS00036">
    <property type="entry name" value="BZIP_BASIC"/>
    <property type="match status" value="1"/>
</dbReference>
<dbReference type="GO" id="GO:0090575">
    <property type="term" value="C:RNA polymerase II transcription regulator complex"/>
    <property type="evidence" value="ECO:0007669"/>
    <property type="project" value="TreeGrafter"/>
</dbReference>
<feature type="domain" description="BZIP" evidence="4">
    <location>
        <begin position="48"/>
        <end position="62"/>
    </location>
</feature>
<dbReference type="OrthoDB" id="5374328at2759"/>
<reference evidence="5 6" key="1">
    <citation type="journal article" date="2019" name="Nat. Ecol. Evol.">
        <title>Megaphylogeny resolves global patterns of mushroom evolution.</title>
        <authorList>
            <person name="Varga T."/>
            <person name="Krizsan K."/>
            <person name="Foldi C."/>
            <person name="Dima B."/>
            <person name="Sanchez-Garcia M."/>
            <person name="Sanchez-Ramirez S."/>
            <person name="Szollosi G.J."/>
            <person name="Szarkandi J.G."/>
            <person name="Papp V."/>
            <person name="Albert L."/>
            <person name="Andreopoulos W."/>
            <person name="Angelini C."/>
            <person name="Antonin V."/>
            <person name="Barry K.W."/>
            <person name="Bougher N.L."/>
            <person name="Buchanan P."/>
            <person name="Buyck B."/>
            <person name="Bense V."/>
            <person name="Catcheside P."/>
            <person name="Chovatia M."/>
            <person name="Cooper J."/>
            <person name="Damon W."/>
            <person name="Desjardin D."/>
            <person name="Finy P."/>
            <person name="Geml J."/>
            <person name="Haridas S."/>
            <person name="Hughes K."/>
            <person name="Justo A."/>
            <person name="Karasinski D."/>
            <person name="Kautmanova I."/>
            <person name="Kiss B."/>
            <person name="Kocsube S."/>
            <person name="Kotiranta H."/>
            <person name="LaButti K.M."/>
            <person name="Lechner B.E."/>
            <person name="Liimatainen K."/>
            <person name="Lipzen A."/>
            <person name="Lukacs Z."/>
            <person name="Mihaltcheva S."/>
            <person name="Morgado L.N."/>
            <person name="Niskanen T."/>
            <person name="Noordeloos M.E."/>
            <person name="Ohm R.A."/>
            <person name="Ortiz-Santana B."/>
            <person name="Ovrebo C."/>
            <person name="Racz N."/>
            <person name="Riley R."/>
            <person name="Savchenko A."/>
            <person name="Shiryaev A."/>
            <person name="Soop K."/>
            <person name="Spirin V."/>
            <person name="Szebenyi C."/>
            <person name="Tomsovsky M."/>
            <person name="Tulloss R.E."/>
            <person name="Uehling J."/>
            <person name="Grigoriev I.V."/>
            <person name="Vagvolgyi C."/>
            <person name="Papp T."/>
            <person name="Martin F.M."/>
            <person name="Miettinen O."/>
            <person name="Hibbett D.S."/>
            <person name="Nagy L.G."/>
        </authorList>
    </citation>
    <scope>NUCLEOTIDE SEQUENCE [LARGE SCALE GENOMIC DNA]</scope>
    <source>
        <strain evidence="5 6">CBS 121175</strain>
    </source>
</reference>
<dbReference type="InterPro" id="IPR050936">
    <property type="entry name" value="AP-1-like"/>
</dbReference>
<accession>A0A5C3LBW4</accession>
<dbReference type="Pfam" id="PF10297">
    <property type="entry name" value="Hap4_Hap_bind"/>
    <property type="match status" value="1"/>
</dbReference>
<sequence>MSSSSTLWATASKEWVIPSKPKPGRKPKKDPPASTAGQDSDEADAKGRRVQNRAAQRAFRERKQSQLAELQARIQSYEQGEIERNVALQKIAKRLKDENDRLIQENAALRDKLAQAEQANQKAETEKKRSRDESPRSQTGQAKKRSKASMSPGPGSPMNVETSPPEMVVETPIPSCSPPDYMSPQPDMSPPGFSDTLNFTSSLKPDGTSRLPSFDCGFCSDNSHCVCRDVLNTFKNHNIADSSLSTINPTTTNIPPLSNTSIRPRSILENLPTYQPPVPLPRRTAKPSTKSIFPVFPVPSDSEGQSNSNDPTCSGDPSNCGACGDDSFGKAFCSAIEDSLLSQGTCENCPSRKLNGPLDLAKESSNTSDGCCGVPMFCRGCPLRPGQTTRKTEKREDYIPTNHAWKQIRDHPNVQFADLTLLAEVVASRSRCTGPQIVIGPPPEEEHSWGYGGSTGGISSSEPPRLVPQDVLLECGRRRVKEVHSDAVRDALRLLDAKFT</sequence>
<evidence type="ECO:0000256" key="3">
    <source>
        <dbReference type="SAM" id="MobiDB-lite"/>
    </source>
</evidence>
<proteinExistence type="predicted"/>
<comment type="subcellular location">
    <subcellularLocation>
        <location evidence="1">Nucleus</location>
    </subcellularLocation>
</comment>
<dbReference type="STRING" id="230819.A0A5C3LBW4"/>
<evidence type="ECO:0000259" key="4">
    <source>
        <dbReference type="PROSITE" id="PS00036"/>
    </source>
</evidence>
<dbReference type="Gene3D" id="1.20.5.170">
    <property type="match status" value="1"/>
</dbReference>
<feature type="region of interest" description="Disordered" evidence="3">
    <location>
        <begin position="1"/>
        <end position="66"/>
    </location>
</feature>
<dbReference type="EMBL" id="ML210146">
    <property type="protein sequence ID" value="TFK30544.1"/>
    <property type="molecule type" value="Genomic_DNA"/>
</dbReference>
<dbReference type="InterPro" id="IPR004827">
    <property type="entry name" value="bZIP"/>
</dbReference>
<dbReference type="GO" id="GO:0000976">
    <property type="term" value="F:transcription cis-regulatory region binding"/>
    <property type="evidence" value="ECO:0007669"/>
    <property type="project" value="InterPro"/>
</dbReference>
<dbReference type="GO" id="GO:0001228">
    <property type="term" value="F:DNA-binding transcription activator activity, RNA polymerase II-specific"/>
    <property type="evidence" value="ECO:0007669"/>
    <property type="project" value="TreeGrafter"/>
</dbReference>
<name>A0A5C3LBW4_COPMA</name>
<protein>
    <recommendedName>
        <fullName evidence="4">BZIP domain-containing protein</fullName>
    </recommendedName>
</protein>
<feature type="compositionally biased region" description="Basic and acidic residues" evidence="3">
    <location>
        <begin position="123"/>
        <end position="135"/>
    </location>
</feature>
<dbReference type="SMART" id="SM00338">
    <property type="entry name" value="BRLZ"/>
    <property type="match status" value="1"/>
</dbReference>
<keyword evidence="2" id="KW-0539">Nucleus</keyword>
<feature type="compositionally biased region" description="Polar residues" evidence="3">
    <location>
        <begin position="302"/>
        <end position="312"/>
    </location>
</feature>
<gene>
    <name evidence="5" type="ORF">FA15DRAFT_662517</name>
</gene>
<feature type="region of interest" description="Disordered" evidence="3">
    <location>
        <begin position="273"/>
        <end position="312"/>
    </location>
</feature>
<evidence type="ECO:0000256" key="1">
    <source>
        <dbReference type="ARBA" id="ARBA00004123"/>
    </source>
</evidence>
<evidence type="ECO:0000313" key="5">
    <source>
        <dbReference type="EMBL" id="TFK30544.1"/>
    </source>
</evidence>
<feature type="region of interest" description="Disordered" evidence="3">
    <location>
        <begin position="106"/>
        <end position="185"/>
    </location>
</feature>
<dbReference type="Proteomes" id="UP000307440">
    <property type="component" value="Unassembled WGS sequence"/>
</dbReference>
<dbReference type="PANTHER" id="PTHR40621:SF7">
    <property type="entry name" value="BZIP DOMAIN-CONTAINING PROTEIN"/>
    <property type="match status" value="1"/>
</dbReference>
<dbReference type="InterPro" id="IPR018287">
    <property type="entry name" value="Hap4_TF_heteromerisation"/>
</dbReference>
<evidence type="ECO:0000256" key="2">
    <source>
        <dbReference type="ARBA" id="ARBA00023242"/>
    </source>
</evidence>
<dbReference type="PANTHER" id="PTHR40621">
    <property type="entry name" value="TRANSCRIPTION FACTOR KAPC-RELATED"/>
    <property type="match status" value="1"/>
</dbReference>